<dbReference type="Proteomes" id="UP000607645">
    <property type="component" value="Unassembled WGS sequence"/>
</dbReference>
<evidence type="ECO:0000313" key="12">
    <source>
        <dbReference type="Proteomes" id="UP000607645"/>
    </source>
</evidence>
<keyword evidence="8 9" id="KW-0472">Membrane</keyword>
<name>A0A8J6MFP5_9FIRM</name>
<evidence type="ECO:0000256" key="3">
    <source>
        <dbReference type="ARBA" id="ARBA00022475"/>
    </source>
</evidence>
<feature type="transmembrane region" description="Helical" evidence="9">
    <location>
        <begin position="259"/>
        <end position="285"/>
    </location>
</feature>
<dbReference type="GO" id="GO:0015577">
    <property type="term" value="F:galactitol transmembrane transporter activity"/>
    <property type="evidence" value="ECO:0007669"/>
    <property type="project" value="InterPro"/>
</dbReference>
<comment type="subcellular location">
    <subcellularLocation>
        <location evidence="1">Cell membrane</location>
        <topology evidence="1">Multi-pass membrane protein</topology>
    </subcellularLocation>
</comment>
<feature type="transmembrane region" description="Helical" evidence="9">
    <location>
        <begin position="133"/>
        <end position="166"/>
    </location>
</feature>
<dbReference type="PANTHER" id="PTHR37324">
    <property type="entry name" value="PTS SYSTEM GALACTITOL-SPECIFIC EIIC COMPONENT"/>
    <property type="match status" value="1"/>
</dbReference>
<feature type="transmembrane region" description="Helical" evidence="9">
    <location>
        <begin position="13"/>
        <end position="35"/>
    </location>
</feature>
<dbReference type="InterPro" id="IPR004703">
    <property type="entry name" value="PTS_sugar-sp_permease"/>
</dbReference>
<feature type="transmembrane region" description="Helical" evidence="9">
    <location>
        <begin position="224"/>
        <end position="247"/>
    </location>
</feature>
<dbReference type="EMBL" id="JACOPQ010000001">
    <property type="protein sequence ID" value="MBC5735483.1"/>
    <property type="molecule type" value="Genomic_DNA"/>
</dbReference>
<keyword evidence="2" id="KW-0813">Transport</keyword>
<dbReference type="GO" id="GO:0005886">
    <property type="term" value="C:plasma membrane"/>
    <property type="evidence" value="ECO:0007669"/>
    <property type="project" value="UniProtKB-SubCell"/>
</dbReference>
<sequence>MEFFTQAGIVFKAFLDTFGVTVLVPIVVFVLSIAIRVELKKALRAAIFMAIGLTAFNLILNILWGQLDAVMVLISANVGKVFDVVDIGWPAAAAIVYSNSLGMTYFIVGLLWNLILFFTRVTDTFQPTDIWNYYYFVVWGIMVQFVTGSFVLGLAACMFMNLFVLLVADFLAPALQEYYGYEGLTCTCICVTNISILAALLRWVQMKLHIKEVHLEPEKLQEKLGFFGEPAMIGIIMGILLGVVAYIHDLGSMATWSKILSFALTLAAMLVIYPQVSGMFVKGLIPVSQSMNARMRSGKMKRKAFNIGIDPAVYFGETSTLTTGLLLIPILIFTAAILPGNRIIPMADIPAMPFMAIGAIAVFKGNILNAAITGGIWYSLVHYIASDTAALFTQMATNAGTTLSAGQTFVNSWCVSAQPPLWVIMKAFSAPGALKFIFIAVCLAVYVLALWHFKTHRKAWFMFFGASAEYADQYLSIASAAV</sequence>
<organism evidence="11 12">
    <name type="scientific">Lawsonibacter faecis</name>
    <dbReference type="NCBI Taxonomy" id="2763052"/>
    <lineage>
        <taxon>Bacteria</taxon>
        <taxon>Bacillati</taxon>
        <taxon>Bacillota</taxon>
        <taxon>Clostridia</taxon>
        <taxon>Eubacteriales</taxon>
        <taxon>Oscillospiraceae</taxon>
        <taxon>Lawsonibacter</taxon>
    </lineage>
</organism>
<dbReference type="PROSITE" id="PS51104">
    <property type="entry name" value="PTS_EIIC_TYPE_2"/>
    <property type="match status" value="1"/>
</dbReference>
<keyword evidence="12" id="KW-1185">Reference proteome</keyword>
<evidence type="ECO:0000256" key="9">
    <source>
        <dbReference type="SAM" id="Phobius"/>
    </source>
</evidence>
<evidence type="ECO:0000256" key="2">
    <source>
        <dbReference type="ARBA" id="ARBA00022448"/>
    </source>
</evidence>
<proteinExistence type="predicted"/>
<accession>A0A8J6MFP5</accession>
<feature type="transmembrane region" description="Helical" evidence="9">
    <location>
        <begin position="367"/>
        <end position="385"/>
    </location>
</feature>
<feature type="transmembrane region" description="Helical" evidence="9">
    <location>
        <begin position="47"/>
        <end position="67"/>
    </location>
</feature>
<dbReference type="InterPro" id="IPR013014">
    <property type="entry name" value="PTS_EIIC_2"/>
</dbReference>
<dbReference type="AlphaFoldDB" id="A0A8J6MFP5"/>
<dbReference type="GO" id="GO:0009401">
    <property type="term" value="P:phosphoenolpyruvate-dependent sugar phosphotransferase system"/>
    <property type="evidence" value="ECO:0007669"/>
    <property type="project" value="UniProtKB-KW"/>
</dbReference>
<evidence type="ECO:0000256" key="5">
    <source>
        <dbReference type="ARBA" id="ARBA00022683"/>
    </source>
</evidence>
<feature type="domain" description="PTS EIIC type-2" evidence="10">
    <location>
        <begin position="12"/>
        <end position="451"/>
    </location>
</feature>
<reference evidence="11" key="1">
    <citation type="submission" date="2020-08" db="EMBL/GenBank/DDBJ databases">
        <title>Genome public.</title>
        <authorList>
            <person name="Liu C."/>
            <person name="Sun Q."/>
        </authorList>
    </citation>
    <scope>NUCLEOTIDE SEQUENCE</scope>
    <source>
        <strain evidence="11">NSJ-52</strain>
    </source>
</reference>
<evidence type="ECO:0000256" key="6">
    <source>
        <dbReference type="ARBA" id="ARBA00022692"/>
    </source>
</evidence>
<dbReference type="PIRSF" id="PIRSF006304">
    <property type="entry name" value="GatC"/>
    <property type="match status" value="1"/>
</dbReference>
<protein>
    <submittedName>
        <fullName evidence="11">PTS sugar transporter subunit IIC</fullName>
    </submittedName>
</protein>
<feature type="transmembrane region" description="Helical" evidence="9">
    <location>
        <begin position="87"/>
        <end position="112"/>
    </location>
</feature>
<dbReference type="PANTHER" id="PTHR37324:SF2">
    <property type="entry name" value="PTS SYSTEM GALACTITOL-SPECIFIC EIIC COMPONENT"/>
    <property type="match status" value="1"/>
</dbReference>
<comment type="caution">
    <text evidence="11">The sequence shown here is derived from an EMBL/GenBank/DDBJ whole genome shotgun (WGS) entry which is preliminary data.</text>
</comment>
<evidence type="ECO:0000256" key="4">
    <source>
        <dbReference type="ARBA" id="ARBA00022597"/>
    </source>
</evidence>
<evidence type="ECO:0000256" key="1">
    <source>
        <dbReference type="ARBA" id="ARBA00004651"/>
    </source>
</evidence>
<feature type="transmembrane region" description="Helical" evidence="9">
    <location>
        <begin position="178"/>
        <end position="203"/>
    </location>
</feature>
<evidence type="ECO:0000259" key="10">
    <source>
        <dbReference type="PROSITE" id="PS51104"/>
    </source>
</evidence>
<keyword evidence="5" id="KW-0598">Phosphotransferase system</keyword>
<dbReference type="Pfam" id="PF03611">
    <property type="entry name" value="EIIC-GAT"/>
    <property type="match status" value="1"/>
</dbReference>
<evidence type="ECO:0000256" key="8">
    <source>
        <dbReference type="ARBA" id="ARBA00023136"/>
    </source>
</evidence>
<dbReference type="InterPro" id="IPR013853">
    <property type="entry name" value="EIIC-GAT"/>
</dbReference>
<keyword evidence="7 9" id="KW-1133">Transmembrane helix</keyword>
<evidence type="ECO:0000313" key="11">
    <source>
        <dbReference type="EMBL" id="MBC5735483.1"/>
    </source>
</evidence>
<gene>
    <name evidence="11" type="ORF">H8S62_00490</name>
</gene>
<keyword evidence="6 9" id="KW-0812">Transmembrane</keyword>
<keyword evidence="4 11" id="KW-0762">Sugar transport</keyword>
<dbReference type="RefSeq" id="WP_155145350.1">
    <property type="nucleotide sequence ID" value="NZ_JACOPQ010000001.1"/>
</dbReference>
<feature type="transmembrane region" description="Helical" evidence="9">
    <location>
        <begin position="305"/>
        <end position="337"/>
    </location>
</feature>
<feature type="transmembrane region" description="Helical" evidence="9">
    <location>
        <begin position="433"/>
        <end position="453"/>
    </location>
</feature>
<evidence type="ECO:0000256" key="7">
    <source>
        <dbReference type="ARBA" id="ARBA00022989"/>
    </source>
</evidence>
<keyword evidence="3" id="KW-1003">Cell membrane</keyword>